<protein>
    <submittedName>
        <fullName evidence="1">Uncharacterized protein</fullName>
    </submittedName>
</protein>
<gene>
    <name evidence="1" type="ORF">BDN72DRAFT_830933</name>
</gene>
<dbReference type="EMBL" id="ML208260">
    <property type="protein sequence ID" value="TFK76370.1"/>
    <property type="molecule type" value="Genomic_DNA"/>
</dbReference>
<keyword evidence="2" id="KW-1185">Reference proteome</keyword>
<organism evidence="1 2">
    <name type="scientific">Pluteus cervinus</name>
    <dbReference type="NCBI Taxonomy" id="181527"/>
    <lineage>
        <taxon>Eukaryota</taxon>
        <taxon>Fungi</taxon>
        <taxon>Dikarya</taxon>
        <taxon>Basidiomycota</taxon>
        <taxon>Agaricomycotina</taxon>
        <taxon>Agaricomycetes</taxon>
        <taxon>Agaricomycetidae</taxon>
        <taxon>Agaricales</taxon>
        <taxon>Pluteineae</taxon>
        <taxon>Pluteaceae</taxon>
        <taxon>Pluteus</taxon>
    </lineage>
</organism>
<accession>A0ACD3BER4</accession>
<proteinExistence type="predicted"/>
<sequence>MASTDIFSVNPYASNSKLSATEAEVLWEYAKLAQHVKQVTQKTRQLGEQPDKVLLARLRALESKMGLVLTLFKASVWGVINEQPSADYDSN</sequence>
<name>A0ACD3BER4_9AGAR</name>
<evidence type="ECO:0000313" key="1">
    <source>
        <dbReference type="EMBL" id="TFK76370.1"/>
    </source>
</evidence>
<dbReference type="Proteomes" id="UP000308600">
    <property type="component" value="Unassembled WGS sequence"/>
</dbReference>
<evidence type="ECO:0000313" key="2">
    <source>
        <dbReference type="Proteomes" id="UP000308600"/>
    </source>
</evidence>
<reference evidence="1 2" key="1">
    <citation type="journal article" date="2019" name="Nat. Ecol. Evol.">
        <title>Megaphylogeny resolves global patterns of mushroom evolution.</title>
        <authorList>
            <person name="Varga T."/>
            <person name="Krizsan K."/>
            <person name="Foldi C."/>
            <person name="Dima B."/>
            <person name="Sanchez-Garcia M."/>
            <person name="Sanchez-Ramirez S."/>
            <person name="Szollosi G.J."/>
            <person name="Szarkandi J.G."/>
            <person name="Papp V."/>
            <person name="Albert L."/>
            <person name="Andreopoulos W."/>
            <person name="Angelini C."/>
            <person name="Antonin V."/>
            <person name="Barry K.W."/>
            <person name="Bougher N.L."/>
            <person name="Buchanan P."/>
            <person name="Buyck B."/>
            <person name="Bense V."/>
            <person name="Catcheside P."/>
            <person name="Chovatia M."/>
            <person name="Cooper J."/>
            <person name="Damon W."/>
            <person name="Desjardin D."/>
            <person name="Finy P."/>
            <person name="Geml J."/>
            <person name="Haridas S."/>
            <person name="Hughes K."/>
            <person name="Justo A."/>
            <person name="Karasinski D."/>
            <person name="Kautmanova I."/>
            <person name="Kiss B."/>
            <person name="Kocsube S."/>
            <person name="Kotiranta H."/>
            <person name="LaButti K.M."/>
            <person name="Lechner B.E."/>
            <person name="Liimatainen K."/>
            <person name="Lipzen A."/>
            <person name="Lukacs Z."/>
            <person name="Mihaltcheva S."/>
            <person name="Morgado L.N."/>
            <person name="Niskanen T."/>
            <person name="Noordeloos M.E."/>
            <person name="Ohm R.A."/>
            <person name="Ortiz-Santana B."/>
            <person name="Ovrebo C."/>
            <person name="Racz N."/>
            <person name="Riley R."/>
            <person name="Savchenko A."/>
            <person name="Shiryaev A."/>
            <person name="Soop K."/>
            <person name="Spirin V."/>
            <person name="Szebenyi C."/>
            <person name="Tomsovsky M."/>
            <person name="Tulloss R.E."/>
            <person name="Uehling J."/>
            <person name="Grigoriev I.V."/>
            <person name="Vagvolgyi C."/>
            <person name="Papp T."/>
            <person name="Martin F.M."/>
            <person name="Miettinen O."/>
            <person name="Hibbett D.S."/>
            <person name="Nagy L.G."/>
        </authorList>
    </citation>
    <scope>NUCLEOTIDE SEQUENCE [LARGE SCALE GENOMIC DNA]</scope>
    <source>
        <strain evidence="1 2">NL-1719</strain>
    </source>
</reference>